<dbReference type="InterPro" id="IPR039780">
    <property type="entry name" value="Mot2"/>
</dbReference>
<dbReference type="InterPro" id="IPR012677">
    <property type="entry name" value="Nucleotide-bd_a/b_plait_sf"/>
</dbReference>
<dbReference type="SUPFAM" id="SSF54928">
    <property type="entry name" value="RNA-binding domain, RBD"/>
    <property type="match status" value="1"/>
</dbReference>
<accession>A0A7J7M6N5</accession>
<evidence type="ECO:0000256" key="2">
    <source>
        <dbReference type="PROSITE-ProRule" id="PRU00723"/>
    </source>
</evidence>
<dbReference type="PANTHER" id="PTHR12603">
    <property type="entry name" value="CCR4-NOT TRANSCRIPTION COMPLEX RELATED"/>
    <property type="match status" value="1"/>
</dbReference>
<keyword evidence="2" id="KW-0863">Zinc-finger</keyword>
<dbReference type="GO" id="GO:0008270">
    <property type="term" value="F:zinc ion binding"/>
    <property type="evidence" value="ECO:0007669"/>
    <property type="project" value="UniProtKB-KW"/>
</dbReference>
<dbReference type="Proteomes" id="UP000541444">
    <property type="component" value="Unassembled WGS sequence"/>
</dbReference>
<dbReference type="PROSITE" id="PS50102">
    <property type="entry name" value="RRM"/>
    <property type="match status" value="1"/>
</dbReference>
<dbReference type="Pfam" id="PF00076">
    <property type="entry name" value="RRM_1"/>
    <property type="match status" value="1"/>
</dbReference>
<feature type="non-terminal residue" evidence="6">
    <location>
        <position position="992"/>
    </location>
</feature>
<evidence type="ECO:0000313" key="7">
    <source>
        <dbReference type="Proteomes" id="UP000541444"/>
    </source>
</evidence>
<dbReference type="FunFam" id="3.30.70.330:FF:000161">
    <property type="entry name" value="RNA binding (RRM/RBD/RNP motifs) family protein"/>
    <property type="match status" value="1"/>
</dbReference>
<evidence type="ECO:0000259" key="4">
    <source>
        <dbReference type="PROSITE" id="PS50102"/>
    </source>
</evidence>
<dbReference type="OrthoDB" id="1923159at2759"/>
<comment type="caution">
    <text evidence="6">The sequence shown here is derived from an EMBL/GenBank/DDBJ whole genome shotgun (WGS) entry which is preliminary data.</text>
</comment>
<dbReference type="SMART" id="SM00361">
    <property type="entry name" value="RRM_1"/>
    <property type="match status" value="1"/>
</dbReference>
<dbReference type="InterPro" id="IPR035979">
    <property type="entry name" value="RBD_domain_sf"/>
</dbReference>
<dbReference type="CDD" id="cd12438">
    <property type="entry name" value="RRM_CNOT4"/>
    <property type="match status" value="1"/>
</dbReference>
<feature type="zinc finger region" description="C3H1-type" evidence="2">
    <location>
        <begin position="216"/>
        <end position="243"/>
    </location>
</feature>
<keyword evidence="2" id="KW-0862">Zinc</keyword>
<dbReference type="PROSITE" id="PS50103">
    <property type="entry name" value="ZF_C3H1"/>
    <property type="match status" value="1"/>
</dbReference>
<dbReference type="Gene3D" id="3.30.40.10">
    <property type="entry name" value="Zinc/RING finger domain, C3HC4 (zinc finger)"/>
    <property type="match status" value="1"/>
</dbReference>
<feature type="compositionally biased region" description="Polar residues" evidence="3">
    <location>
        <begin position="270"/>
        <end position="280"/>
    </location>
</feature>
<evidence type="ECO:0000313" key="6">
    <source>
        <dbReference type="EMBL" id="KAF6150537.1"/>
    </source>
</evidence>
<feature type="compositionally biased region" description="Polar residues" evidence="3">
    <location>
        <begin position="365"/>
        <end position="376"/>
    </location>
</feature>
<feature type="region of interest" description="Disordered" evidence="3">
    <location>
        <begin position="270"/>
        <end position="385"/>
    </location>
</feature>
<gene>
    <name evidence="6" type="ORF">GIB67_030338</name>
</gene>
<feature type="region of interest" description="Disordered" evidence="3">
    <location>
        <begin position="765"/>
        <end position="796"/>
    </location>
</feature>
<feature type="compositionally biased region" description="Low complexity" evidence="3">
    <location>
        <begin position="289"/>
        <end position="301"/>
    </location>
</feature>
<dbReference type="AlphaFoldDB" id="A0A7J7M6N5"/>
<dbReference type="EMBL" id="JACGCM010001734">
    <property type="protein sequence ID" value="KAF6150537.1"/>
    <property type="molecule type" value="Genomic_DNA"/>
</dbReference>
<dbReference type="GO" id="GO:0003723">
    <property type="term" value="F:RNA binding"/>
    <property type="evidence" value="ECO:0007669"/>
    <property type="project" value="UniProtKB-UniRule"/>
</dbReference>
<feature type="compositionally biased region" description="Polar residues" evidence="3">
    <location>
        <begin position="333"/>
        <end position="348"/>
    </location>
</feature>
<organism evidence="6 7">
    <name type="scientific">Kingdonia uniflora</name>
    <dbReference type="NCBI Taxonomy" id="39325"/>
    <lineage>
        <taxon>Eukaryota</taxon>
        <taxon>Viridiplantae</taxon>
        <taxon>Streptophyta</taxon>
        <taxon>Embryophyta</taxon>
        <taxon>Tracheophyta</taxon>
        <taxon>Spermatophyta</taxon>
        <taxon>Magnoliopsida</taxon>
        <taxon>Ranunculales</taxon>
        <taxon>Circaeasteraceae</taxon>
        <taxon>Kingdonia</taxon>
    </lineage>
</organism>
<dbReference type="InterPro" id="IPR034261">
    <property type="entry name" value="CNOT4_RRM"/>
</dbReference>
<dbReference type="InterPro" id="IPR003954">
    <property type="entry name" value="RRM_euk-type"/>
</dbReference>
<dbReference type="Pfam" id="PF14570">
    <property type="entry name" value="zf-RING_4"/>
    <property type="match status" value="1"/>
</dbReference>
<dbReference type="InterPro" id="IPR000504">
    <property type="entry name" value="RRM_dom"/>
</dbReference>
<evidence type="ECO:0000256" key="3">
    <source>
        <dbReference type="SAM" id="MobiDB-lite"/>
    </source>
</evidence>
<dbReference type="GO" id="GO:0004842">
    <property type="term" value="F:ubiquitin-protein transferase activity"/>
    <property type="evidence" value="ECO:0007669"/>
    <property type="project" value="InterPro"/>
</dbReference>
<evidence type="ECO:0008006" key="8">
    <source>
        <dbReference type="Google" id="ProtNLM"/>
    </source>
</evidence>
<dbReference type="GO" id="GO:0030014">
    <property type="term" value="C:CCR4-NOT complex"/>
    <property type="evidence" value="ECO:0007669"/>
    <property type="project" value="InterPro"/>
</dbReference>
<dbReference type="InterPro" id="IPR000571">
    <property type="entry name" value="Znf_CCCH"/>
</dbReference>
<keyword evidence="2" id="KW-0479">Metal-binding</keyword>
<dbReference type="InterPro" id="IPR013083">
    <property type="entry name" value="Znf_RING/FYVE/PHD"/>
</dbReference>
<dbReference type="Gene3D" id="3.30.70.330">
    <property type="match status" value="1"/>
</dbReference>
<dbReference type="GO" id="GO:0016567">
    <property type="term" value="P:protein ubiquitination"/>
    <property type="evidence" value="ECO:0007669"/>
    <property type="project" value="TreeGrafter"/>
</dbReference>
<evidence type="ECO:0000259" key="5">
    <source>
        <dbReference type="PROSITE" id="PS50103"/>
    </source>
</evidence>
<reference evidence="6 7" key="1">
    <citation type="journal article" date="2020" name="IScience">
        <title>Genome Sequencing of the Endangered Kingdonia uniflora (Circaeasteraceae, Ranunculales) Reveals Potential Mechanisms of Evolutionary Specialization.</title>
        <authorList>
            <person name="Sun Y."/>
            <person name="Deng T."/>
            <person name="Zhang A."/>
            <person name="Moore M.J."/>
            <person name="Landis J.B."/>
            <person name="Lin N."/>
            <person name="Zhang H."/>
            <person name="Zhang X."/>
            <person name="Huang J."/>
            <person name="Zhang X."/>
            <person name="Sun H."/>
            <person name="Wang H."/>
        </authorList>
    </citation>
    <scope>NUCLEOTIDE SEQUENCE [LARGE SCALE GENOMIC DNA]</scope>
    <source>
        <strain evidence="6">TB1705</strain>
        <tissue evidence="6">Leaf</tissue>
    </source>
</reference>
<name>A0A7J7M6N5_9MAGN</name>
<feature type="domain" description="RRM" evidence="4">
    <location>
        <begin position="133"/>
        <end position="219"/>
    </location>
</feature>
<evidence type="ECO:0000256" key="1">
    <source>
        <dbReference type="PROSITE-ProRule" id="PRU00176"/>
    </source>
</evidence>
<dbReference type="PANTHER" id="PTHR12603:SF36">
    <property type="entry name" value="RNA BINDING (RRM_RBD_RNP MOTIFS) FAMILY PROTEIN"/>
    <property type="match status" value="1"/>
</dbReference>
<sequence length="992" mass="108960">GIQATNWTVNSGLDPLGSCSCPQTTRSGTLVQGQQDLIPTSKPTSGENQTLDLQICVWCWHHIMDMAEKDDTEGRCPACREPYDKEKIVGRAAKCEWLADEINSERKLKSQKTKSKTSEGRKDLSSVRVIKKTLVCVIGIPAELADEDLLQRKDYFGQYGKVLKVSISRTAAGCIQYSPNNTCSVYITYSKEEEAIRCIQSVHGYTLDGYNLRACFGTTKYCHAWLRNQCCNNPDCLYLHDVGTQEDSFSKDEIVTAYTRSRILQITGATNNLQRPSGNTLPPPKDDCCSGGSASSDISIITAVPNNPTIQVKGSPPDGSSGRSLPATASWGLRTSNGKPPTPSSISNDHAKQKPDSVNGFHPTMVSSTTQGSVPHNDTRKSSLDSNGSLVLLELSKQYIDDRTTTSDTPSEVVQNVASTISSNILPCLPTTKDNSWGISATSCANVTQLVGADGKSINSASSLDKTIVDNGKGDGLSSIGSSGFLPLKSPRSLSLQRSYPEDYREPLSTVPFKNTSSSSESFYVPRKFSQLLQDSSTGEREQLLDSSTGRREQLLDFNEQRMKVLDSRIAHNKVEETSRSASLAFGKSNGNAIGSSTEFDSFSGSSNFYSQVDNSKNLGMRNRDASSICRNTAVDIGESTIISNILSLDLDAWDDSLTSPHNLAKLLSETDNQQGSLKMSNQWKVQNNNQSRFSFARQEDFTNHKSELESTFANNKPTTIKYCTQDSAVDRISYFDRLQNGVTPNIFKESDAFSSSQSYAASSKRSVSRAPVSAPPGFSVLNRPPPPGFSSQERMDQPFESISGNHMVERSSFMRNQYPTQVTENFGSIADEFHDPAVLAVGKGTLPYGLNNSGIDMRSPYSSQLGDTESDPRLQMLLQQSISANQNLRYQNQFGDRLPHLGDAYRSHSRLLEQSQAGRNLSPFAHQRSRSGHMPSSHWGDDWNDVQSGNDLGMAELKNERLGFTKRYPSLEDLNFRMPSSGDIYNRTFGM</sequence>
<keyword evidence="1" id="KW-0694">RNA-binding</keyword>
<feature type="domain" description="C3H1-type" evidence="5">
    <location>
        <begin position="216"/>
        <end position="243"/>
    </location>
</feature>
<protein>
    <recommendedName>
        <fullName evidence="8">CCR4-NOT transcription complex subunit 4</fullName>
    </recommendedName>
</protein>
<keyword evidence="7" id="KW-1185">Reference proteome</keyword>
<proteinExistence type="predicted"/>